<protein>
    <submittedName>
        <fullName evidence="2">Uncharacterized protein</fullName>
    </submittedName>
</protein>
<dbReference type="Proteomes" id="UP000887579">
    <property type="component" value="Unplaced"/>
</dbReference>
<sequence>MPVAAAVVSVGVGIAQGLSNAILAIRLAEETRREEIENKKRKNLIVCMLLGFLAIIVIVYFAYIFWKLNLEEQQRIEIDRVHQEMIQMEFARQHKEQMQQADRQLIFAIIGSAAAFVVTMIWLTRRSE</sequence>
<name>A0AC34FHM5_9BILA</name>
<reference evidence="2" key="1">
    <citation type="submission" date="2022-11" db="UniProtKB">
        <authorList>
            <consortium name="WormBaseParasite"/>
        </authorList>
    </citation>
    <scope>IDENTIFICATION</scope>
</reference>
<organism evidence="1 2">
    <name type="scientific">Panagrolaimus sp. ES5</name>
    <dbReference type="NCBI Taxonomy" id="591445"/>
    <lineage>
        <taxon>Eukaryota</taxon>
        <taxon>Metazoa</taxon>
        <taxon>Ecdysozoa</taxon>
        <taxon>Nematoda</taxon>
        <taxon>Chromadorea</taxon>
        <taxon>Rhabditida</taxon>
        <taxon>Tylenchina</taxon>
        <taxon>Panagrolaimomorpha</taxon>
        <taxon>Panagrolaimoidea</taxon>
        <taxon>Panagrolaimidae</taxon>
        <taxon>Panagrolaimus</taxon>
    </lineage>
</organism>
<accession>A0AC34FHM5</accession>
<dbReference type="WBParaSite" id="ES5_v2.g16768.t1">
    <property type="protein sequence ID" value="ES5_v2.g16768.t1"/>
    <property type="gene ID" value="ES5_v2.g16768"/>
</dbReference>
<evidence type="ECO:0000313" key="1">
    <source>
        <dbReference type="Proteomes" id="UP000887579"/>
    </source>
</evidence>
<evidence type="ECO:0000313" key="2">
    <source>
        <dbReference type="WBParaSite" id="ES5_v2.g16768.t1"/>
    </source>
</evidence>
<proteinExistence type="predicted"/>